<proteinExistence type="predicted"/>
<gene>
    <name evidence="1" type="ORF">QYF61_006990</name>
</gene>
<dbReference type="AlphaFoldDB" id="A0AAN7RS30"/>
<organism evidence="1 2">
    <name type="scientific">Mycteria americana</name>
    <name type="common">Wood stork</name>
    <dbReference type="NCBI Taxonomy" id="33587"/>
    <lineage>
        <taxon>Eukaryota</taxon>
        <taxon>Metazoa</taxon>
        <taxon>Chordata</taxon>
        <taxon>Craniata</taxon>
        <taxon>Vertebrata</taxon>
        <taxon>Euteleostomi</taxon>
        <taxon>Archelosauria</taxon>
        <taxon>Archosauria</taxon>
        <taxon>Dinosauria</taxon>
        <taxon>Saurischia</taxon>
        <taxon>Theropoda</taxon>
        <taxon>Coelurosauria</taxon>
        <taxon>Aves</taxon>
        <taxon>Neognathae</taxon>
        <taxon>Neoaves</taxon>
        <taxon>Aequornithes</taxon>
        <taxon>Ciconiiformes</taxon>
        <taxon>Ciconiidae</taxon>
        <taxon>Mycteria</taxon>
    </lineage>
</organism>
<protein>
    <submittedName>
        <fullName evidence="1">Uncharacterized protein</fullName>
    </submittedName>
</protein>
<comment type="caution">
    <text evidence="1">The sequence shown here is derived from an EMBL/GenBank/DDBJ whole genome shotgun (WGS) entry which is preliminary data.</text>
</comment>
<sequence length="99" mass="10884">MCQILLQPFPGTAFVREERKAAIIYLNLGKTFGMVSLNIPVPKLGHYSLDGQTNRWVKDQLDDEAERAAVKGSYPTWRPMGRTGALWGSTGDFSGPSAV</sequence>
<accession>A0AAN7RS30</accession>
<keyword evidence="2" id="KW-1185">Reference proteome</keyword>
<dbReference type="Proteomes" id="UP001333110">
    <property type="component" value="Unassembled WGS sequence"/>
</dbReference>
<evidence type="ECO:0000313" key="1">
    <source>
        <dbReference type="EMBL" id="KAK4806013.1"/>
    </source>
</evidence>
<evidence type="ECO:0000313" key="2">
    <source>
        <dbReference type="Proteomes" id="UP001333110"/>
    </source>
</evidence>
<name>A0AAN7RS30_MYCAM</name>
<reference evidence="1 2" key="1">
    <citation type="journal article" date="2023" name="J. Hered.">
        <title>Chromosome-level genome of the wood stork (Mycteria americana) provides insight into avian chromosome evolution.</title>
        <authorList>
            <person name="Flamio R. Jr."/>
            <person name="Ramstad K.M."/>
        </authorList>
    </citation>
    <scope>NUCLEOTIDE SEQUENCE [LARGE SCALE GENOMIC DNA]</scope>
    <source>
        <strain evidence="1">JAX WOST 10</strain>
    </source>
</reference>
<dbReference type="EMBL" id="JAUNZN010000046">
    <property type="protein sequence ID" value="KAK4806013.1"/>
    <property type="molecule type" value="Genomic_DNA"/>
</dbReference>